<dbReference type="EMBL" id="LMWX01000052">
    <property type="protein sequence ID" value="KUN79489.1"/>
    <property type="molecule type" value="Genomic_DNA"/>
</dbReference>
<evidence type="ECO:0000256" key="1">
    <source>
        <dbReference type="SAM" id="MobiDB-lite"/>
    </source>
</evidence>
<feature type="transmembrane region" description="Helical" evidence="2">
    <location>
        <begin position="131"/>
        <end position="154"/>
    </location>
</feature>
<keyword evidence="5" id="KW-1185">Reference proteome</keyword>
<evidence type="ECO:0000313" key="4">
    <source>
        <dbReference type="EMBL" id="KUN79489.1"/>
    </source>
</evidence>
<dbReference type="RefSeq" id="WP_061927847.1">
    <property type="nucleotide sequence ID" value="NZ_KQ948868.1"/>
</dbReference>
<feature type="compositionally biased region" description="Basic and acidic residues" evidence="1">
    <location>
        <begin position="239"/>
        <end position="248"/>
    </location>
</feature>
<dbReference type="SMART" id="SM00014">
    <property type="entry name" value="acidPPc"/>
    <property type="match status" value="1"/>
</dbReference>
<dbReference type="CDD" id="cd03392">
    <property type="entry name" value="PAP2_like_2"/>
    <property type="match status" value="1"/>
</dbReference>
<dbReference type="Pfam" id="PF01569">
    <property type="entry name" value="PAP2"/>
    <property type="match status" value="1"/>
</dbReference>
<accession>A0A101ST67</accession>
<dbReference type="AlphaFoldDB" id="A0A101ST67"/>
<feature type="transmembrane region" description="Helical" evidence="2">
    <location>
        <begin position="93"/>
        <end position="111"/>
    </location>
</feature>
<feature type="transmembrane region" description="Helical" evidence="2">
    <location>
        <begin position="193"/>
        <end position="211"/>
    </location>
</feature>
<keyword evidence="2" id="KW-1133">Transmembrane helix</keyword>
<dbReference type="InterPro" id="IPR036938">
    <property type="entry name" value="PAP2/HPO_sf"/>
</dbReference>
<sequence>MTNRKGVAELAGSAALGAWAGFAVLALVVTGGHGAPLHLDRSLLSWSVGHRPATAVAVARGLTATGTGVLPYALVALAGLLVGGSRRQRPVTALLGVACLASGQAVRYGVMELTGRARPPYRYWQTHASGLSFPSGHTTTSALTAGLLLLALCLRARHGRLRMCLAVACWAAGVGLTRVYLGVHWATDVLGGWLFAVGWLGAWLCAAAWWLPDRLIPAAASGSGALAGGDAAGAPPEGHAPRDTGRRD</sequence>
<dbReference type="InterPro" id="IPR000326">
    <property type="entry name" value="PAP2/HPO"/>
</dbReference>
<dbReference type="PANTHER" id="PTHR14969:SF13">
    <property type="entry name" value="AT30094P"/>
    <property type="match status" value="1"/>
</dbReference>
<evidence type="ECO:0000313" key="5">
    <source>
        <dbReference type="Proteomes" id="UP000053024"/>
    </source>
</evidence>
<organism evidence="4 5">
    <name type="scientific">Streptomyces bungoensis</name>
    <dbReference type="NCBI Taxonomy" id="285568"/>
    <lineage>
        <taxon>Bacteria</taxon>
        <taxon>Bacillati</taxon>
        <taxon>Actinomycetota</taxon>
        <taxon>Actinomycetes</taxon>
        <taxon>Kitasatosporales</taxon>
        <taxon>Streptomycetaceae</taxon>
        <taxon>Streptomyces</taxon>
    </lineage>
</organism>
<protein>
    <submittedName>
        <fullName evidence="4">Phosphoesterase</fullName>
    </submittedName>
</protein>
<keyword evidence="2" id="KW-0472">Membrane</keyword>
<dbReference type="SUPFAM" id="SSF48317">
    <property type="entry name" value="Acid phosphatase/Vanadium-dependent haloperoxidase"/>
    <property type="match status" value="1"/>
</dbReference>
<dbReference type="Gene3D" id="1.20.144.10">
    <property type="entry name" value="Phosphatidic acid phosphatase type 2/haloperoxidase"/>
    <property type="match status" value="1"/>
</dbReference>
<feature type="transmembrane region" description="Helical" evidence="2">
    <location>
        <begin position="161"/>
        <end position="181"/>
    </location>
</feature>
<dbReference type="PANTHER" id="PTHR14969">
    <property type="entry name" value="SPHINGOSINE-1-PHOSPHATE PHOSPHOHYDROLASE"/>
    <property type="match status" value="1"/>
</dbReference>
<comment type="caution">
    <text evidence="4">The sequence shown here is derived from an EMBL/GenBank/DDBJ whole genome shotgun (WGS) entry which is preliminary data.</text>
</comment>
<feature type="transmembrane region" description="Helical" evidence="2">
    <location>
        <begin position="58"/>
        <end position="81"/>
    </location>
</feature>
<dbReference type="OrthoDB" id="5289372at2"/>
<reference evidence="4 5" key="1">
    <citation type="submission" date="2015-10" db="EMBL/GenBank/DDBJ databases">
        <title>Draft genome sequence of Streptomyces bungoensis DSM 41781, type strain for the species Streptomyces bungoensis.</title>
        <authorList>
            <person name="Ruckert C."/>
            <person name="Winkler A."/>
            <person name="Kalinowski J."/>
            <person name="Kampfer P."/>
            <person name="Glaeser S."/>
        </authorList>
    </citation>
    <scope>NUCLEOTIDE SEQUENCE [LARGE SCALE GENOMIC DNA]</scope>
    <source>
        <strain evidence="4 5">DSM 41781</strain>
    </source>
</reference>
<evidence type="ECO:0000259" key="3">
    <source>
        <dbReference type="SMART" id="SM00014"/>
    </source>
</evidence>
<dbReference type="Proteomes" id="UP000053024">
    <property type="component" value="Unassembled WGS sequence"/>
</dbReference>
<name>A0A101ST67_9ACTN</name>
<gene>
    <name evidence="4" type="ORF">AQJ66_28605</name>
</gene>
<dbReference type="STRING" id="285568.AQJ66_28605"/>
<keyword evidence="2" id="KW-0812">Transmembrane</keyword>
<feature type="region of interest" description="Disordered" evidence="1">
    <location>
        <begin position="224"/>
        <end position="248"/>
    </location>
</feature>
<feature type="domain" description="Phosphatidic acid phosphatase type 2/haloperoxidase" evidence="3">
    <location>
        <begin position="92"/>
        <end position="206"/>
    </location>
</feature>
<evidence type="ECO:0000256" key="2">
    <source>
        <dbReference type="SAM" id="Phobius"/>
    </source>
</evidence>
<proteinExistence type="predicted"/>